<dbReference type="PANTHER" id="PTHR47473">
    <property type="entry name" value="BTA1P"/>
    <property type="match status" value="1"/>
</dbReference>
<feature type="compositionally biased region" description="Polar residues" evidence="1">
    <location>
        <begin position="952"/>
        <end position="963"/>
    </location>
</feature>
<keyword evidence="2" id="KW-0472">Membrane</keyword>
<evidence type="ECO:0000313" key="4">
    <source>
        <dbReference type="Proteomes" id="UP000192927"/>
    </source>
</evidence>
<dbReference type="Gene3D" id="3.40.50.150">
    <property type="entry name" value="Vaccinia Virus protein VP39"/>
    <property type="match status" value="1"/>
</dbReference>
<feature type="region of interest" description="Disordered" evidence="1">
    <location>
        <begin position="868"/>
        <end position="963"/>
    </location>
</feature>
<evidence type="ECO:0000256" key="2">
    <source>
        <dbReference type="SAM" id="Phobius"/>
    </source>
</evidence>
<keyword evidence="3" id="KW-0489">Methyltransferase</keyword>
<evidence type="ECO:0000256" key="1">
    <source>
        <dbReference type="SAM" id="MobiDB-lite"/>
    </source>
</evidence>
<dbReference type="SUPFAM" id="SSF53335">
    <property type="entry name" value="S-adenosyl-L-methionine-dependent methyltransferases"/>
    <property type="match status" value="1"/>
</dbReference>
<dbReference type="EMBL" id="FWEW01003734">
    <property type="protein sequence ID" value="SLM40569.1"/>
    <property type="molecule type" value="Genomic_DNA"/>
</dbReference>
<dbReference type="CDD" id="cd02440">
    <property type="entry name" value="AdoMet_MTases"/>
    <property type="match status" value="1"/>
</dbReference>
<proteinExistence type="predicted"/>
<dbReference type="GO" id="GO:0008168">
    <property type="term" value="F:methyltransferase activity"/>
    <property type="evidence" value="ECO:0007669"/>
    <property type="project" value="UniProtKB-KW"/>
</dbReference>
<dbReference type="PANTHER" id="PTHR47473:SF1">
    <property type="entry name" value="METHYLTRANSFERASE DOMAIN-CONTAINING PROTEIN"/>
    <property type="match status" value="1"/>
</dbReference>
<dbReference type="GO" id="GO:0032259">
    <property type="term" value="P:methylation"/>
    <property type="evidence" value="ECO:0007669"/>
    <property type="project" value="UniProtKB-KW"/>
</dbReference>
<protein>
    <submittedName>
        <fullName evidence="3">S-adenosyl-L-methionine-dependent methyltransferase-like</fullName>
    </submittedName>
</protein>
<dbReference type="AlphaFoldDB" id="A0A1W5DCG4"/>
<keyword evidence="2" id="KW-0812">Transmembrane</keyword>
<dbReference type="Proteomes" id="UP000192927">
    <property type="component" value="Unassembled WGS sequence"/>
</dbReference>
<dbReference type="InterPro" id="IPR021829">
    <property type="entry name" value="DUF3419"/>
</dbReference>
<dbReference type="Pfam" id="PF11899">
    <property type="entry name" value="DUF3419"/>
    <property type="match status" value="1"/>
</dbReference>
<reference evidence="4" key="1">
    <citation type="submission" date="2017-03" db="EMBL/GenBank/DDBJ databases">
        <authorList>
            <person name="Sharma R."/>
            <person name="Thines M."/>
        </authorList>
    </citation>
    <scope>NUCLEOTIDE SEQUENCE [LARGE SCALE GENOMIC DNA]</scope>
</reference>
<dbReference type="InterPro" id="IPR029063">
    <property type="entry name" value="SAM-dependent_MTases_sf"/>
</dbReference>
<keyword evidence="2" id="KW-1133">Transmembrane helix</keyword>
<keyword evidence="4" id="KW-1185">Reference proteome</keyword>
<feature type="transmembrane region" description="Helical" evidence="2">
    <location>
        <begin position="17"/>
        <end position="36"/>
    </location>
</feature>
<sequence>MASVPFDLPIKLHHAQILLAASAVLFFVAAVFVLALSGTKLPLDAFGPVTSFCRFFYASFLKPHTGDSTGSGQQAALESFYKAQADVYDATRKRLLRGREDMLGLVAAQLKHKVQRDGGSRPKPTWVDIGGGTGYNIEAMQTYLDVPTFFSSIYLVDLSPSLCEVARRRFERLGWDVKIVCQDARSFRLDEYEGVWLGPPSILSPWNDHDFGRSNLLESRPHGKGADLITMSYSLSMIPDYYSVVDSISSLLSPGGLIGVVDFYVQSIVETSGRNYTGGVFNRHVNWLGRVFWRAWFDVDRVGLEGARRDYLEYRFGTLKTADQRNYLLGGIPYYIFLGNQRRLVSSTTSSPDYAQDFIERLDAAFTESPYLSPRHHRADMARAVEKATPVELRSKAYESAVINLSANLPLPSTFYQNDQRRIYYNDQLSKHTQFNNEYIYAFTWEDPRVDHRLLKIGNDDVVLCITSAGDNVLDYLLQGQPRRIHAVDLNPNQNHLLELKVAAFQSLSYAEVWKLFGEGKYPAFRDVLISKLSPRMSSQACQYWLNHASVFTSRNGHGLALGLSAEVQTLCKAKTLNEQREIWPRIRRVLMSRSLHWTIIGTEWFAWKAAGVPPAQRRMIQEDFVEQEGLLDPGAQGSDVRGQAMWEYIVNTLDPVVRDTLISEDNYFYLLCLQGQYSRRCHPGYLTAKAHTKLSRPEAFDGLRIHTDEINEVITRIAPGTLTIAVVMDSMDWFDPAGDEAATQVQALNYALRLGGRVLLRSAGLKPWYISVFEQFGFSTRRAGARLPGTSIDRVNMYASTWICTKTEDLIEPRGVNPMDLLERVHSGNGPANFSSSRTECWVPPLLVGDLPGLYYSAQVIGNSHLQQVASSRDNSRTPTQADIDRDGARGPLGGLTNTLGSAVTGVTDTVGNTVGSVGKGVSDTASGATKGVSDTAKGTGDTAKGATDSAGKQTGQNPLGL</sequence>
<evidence type="ECO:0000313" key="3">
    <source>
        <dbReference type="EMBL" id="SLM40569.1"/>
    </source>
</evidence>
<accession>A0A1W5DCG4</accession>
<organism evidence="3 4">
    <name type="scientific">Lasallia pustulata</name>
    <dbReference type="NCBI Taxonomy" id="136370"/>
    <lineage>
        <taxon>Eukaryota</taxon>
        <taxon>Fungi</taxon>
        <taxon>Dikarya</taxon>
        <taxon>Ascomycota</taxon>
        <taxon>Pezizomycotina</taxon>
        <taxon>Lecanoromycetes</taxon>
        <taxon>OSLEUM clade</taxon>
        <taxon>Umbilicariomycetidae</taxon>
        <taxon>Umbilicariales</taxon>
        <taxon>Umbilicariaceae</taxon>
        <taxon>Lasallia</taxon>
    </lineage>
</organism>
<name>A0A1W5DCG4_9LECA</name>
<keyword evidence="3" id="KW-0808">Transferase</keyword>
<feature type="compositionally biased region" description="Low complexity" evidence="1">
    <location>
        <begin position="905"/>
        <end position="918"/>
    </location>
</feature>
<dbReference type="Pfam" id="PF13489">
    <property type="entry name" value="Methyltransf_23"/>
    <property type="match status" value="1"/>
</dbReference>
<feature type="compositionally biased region" description="Polar residues" evidence="1">
    <location>
        <begin position="868"/>
        <end position="882"/>
    </location>
</feature>